<proteinExistence type="predicted"/>
<dbReference type="STRING" id="310781.SAMN05216259_105219"/>
<keyword evidence="3" id="KW-1185">Reference proteome</keyword>
<evidence type="ECO:0000313" key="3">
    <source>
        <dbReference type="Proteomes" id="UP000199341"/>
    </source>
</evidence>
<sequence length="69" mass="7204">MSTPYSVVPESLDQVLRDCRSMAGHWDAPAAQHRDSPAATGGPAGTGPHRITVSPDSVRAVRGMAEYGA</sequence>
<organism evidence="2 3">
    <name type="scientific">Actinacidiphila guanduensis</name>
    <dbReference type="NCBI Taxonomy" id="310781"/>
    <lineage>
        <taxon>Bacteria</taxon>
        <taxon>Bacillati</taxon>
        <taxon>Actinomycetota</taxon>
        <taxon>Actinomycetes</taxon>
        <taxon>Kitasatosporales</taxon>
        <taxon>Streptomycetaceae</taxon>
        <taxon>Actinacidiphila</taxon>
    </lineage>
</organism>
<reference evidence="2 3" key="1">
    <citation type="submission" date="2016-10" db="EMBL/GenBank/DDBJ databases">
        <authorList>
            <person name="de Groot N.N."/>
        </authorList>
    </citation>
    <scope>NUCLEOTIDE SEQUENCE [LARGE SCALE GENOMIC DNA]</scope>
    <source>
        <strain evidence="2 3">CGMCC 4.2022</strain>
    </source>
</reference>
<evidence type="ECO:0000256" key="1">
    <source>
        <dbReference type="SAM" id="MobiDB-lite"/>
    </source>
</evidence>
<protein>
    <submittedName>
        <fullName evidence="2">Uncharacterized protein</fullName>
    </submittedName>
</protein>
<evidence type="ECO:0000313" key="2">
    <source>
        <dbReference type="EMBL" id="SDN69491.1"/>
    </source>
</evidence>
<dbReference type="AlphaFoldDB" id="A0A1H0DHL1"/>
<name>A0A1H0DHL1_9ACTN</name>
<feature type="region of interest" description="Disordered" evidence="1">
    <location>
        <begin position="26"/>
        <end position="57"/>
    </location>
</feature>
<dbReference type="Proteomes" id="UP000199341">
    <property type="component" value="Unassembled WGS sequence"/>
</dbReference>
<dbReference type="RefSeq" id="WP_143031683.1">
    <property type="nucleotide sequence ID" value="NZ_FNIE01000005.1"/>
</dbReference>
<dbReference type="OrthoDB" id="4313706at2"/>
<accession>A0A1H0DHL1</accession>
<gene>
    <name evidence="2" type="ORF">SAMN05216259_105219</name>
</gene>
<dbReference type="EMBL" id="FNIE01000005">
    <property type="protein sequence ID" value="SDN69491.1"/>
    <property type="molecule type" value="Genomic_DNA"/>
</dbReference>